<name>A0D8I4_PARTE</name>
<dbReference type="InParanoid" id="A0D8I4"/>
<dbReference type="HOGENOM" id="CLU_2215070_0_0_1"/>
<organism evidence="1 2">
    <name type="scientific">Paramecium tetraurelia</name>
    <dbReference type="NCBI Taxonomy" id="5888"/>
    <lineage>
        <taxon>Eukaryota</taxon>
        <taxon>Sar</taxon>
        <taxon>Alveolata</taxon>
        <taxon>Ciliophora</taxon>
        <taxon>Intramacronucleata</taxon>
        <taxon>Oligohymenophorea</taxon>
        <taxon>Peniculida</taxon>
        <taxon>Parameciidae</taxon>
        <taxon>Paramecium</taxon>
    </lineage>
</organism>
<dbReference type="OrthoDB" id="308301at2759"/>
<dbReference type="KEGG" id="ptm:GSPATT00014297001"/>
<protein>
    <submittedName>
        <fullName evidence="1">Uncharacterized protein</fullName>
    </submittedName>
</protein>
<keyword evidence="2" id="KW-1185">Reference proteome</keyword>
<reference evidence="1 2" key="1">
    <citation type="journal article" date="2006" name="Nature">
        <title>Global trends of whole-genome duplications revealed by the ciliate Paramecium tetraurelia.</title>
        <authorList>
            <consortium name="Genoscope"/>
            <person name="Aury J.-M."/>
            <person name="Jaillon O."/>
            <person name="Duret L."/>
            <person name="Noel B."/>
            <person name="Jubin C."/>
            <person name="Porcel B.M."/>
            <person name="Segurens B."/>
            <person name="Daubin V."/>
            <person name="Anthouard V."/>
            <person name="Aiach N."/>
            <person name="Arnaiz O."/>
            <person name="Billaut A."/>
            <person name="Beisson J."/>
            <person name="Blanc I."/>
            <person name="Bouhouche K."/>
            <person name="Camara F."/>
            <person name="Duharcourt S."/>
            <person name="Guigo R."/>
            <person name="Gogendeau D."/>
            <person name="Katinka M."/>
            <person name="Keller A.-M."/>
            <person name="Kissmehl R."/>
            <person name="Klotz C."/>
            <person name="Koll F."/>
            <person name="Le Moue A."/>
            <person name="Lepere C."/>
            <person name="Malinsky S."/>
            <person name="Nowacki M."/>
            <person name="Nowak J.K."/>
            <person name="Plattner H."/>
            <person name="Poulain J."/>
            <person name="Ruiz F."/>
            <person name="Serrano V."/>
            <person name="Zagulski M."/>
            <person name="Dessen P."/>
            <person name="Betermier M."/>
            <person name="Weissenbach J."/>
            <person name="Scarpelli C."/>
            <person name="Schachter V."/>
            <person name="Sperling L."/>
            <person name="Meyer E."/>
            <person name="Cohen J."/>
            <person name="Wincker P."/>
        </authorList>
    </citation>
    <scope>NUCLEOTIDE SEQUENCE [LARGE SCALE GENOMIC DNA]</scope>
    <source>
        <strain evidence="1 2">Stock d4-2</strain>
    </source>
</reference>
<dbReference type="RefSeq" id="XP_001446748.1">
    <property type="nucleotide sequence ID" value="XM_001446711.1"/>
</dbReference>
<evidence type="ECO:0000313" key="2">
    <source>
        <dbReference type="Proteomes" id="UP000000600"/>
    </source>
</evidence>
<evidence type="ECO:0000313" key="1">
    <source>
        <dbReference type="EMBL" id="CAK79351.1"/>
    </source>
</evidence>
<accession>A0D8I4</accession>
<proteinExistence type="predicted"/>
<gene>
    <name evidence="1" type="ORF">GSPATT00014297001</name>
</gene>
<dbReference type="EMBL" id="CT868330">
    <property type="protein sequence ID" value="CAK79351.1"/>
    <property type="molecule type" value="Genomic_DNA"/>
</dbReference>
<sequence>MNEQSFVQTRNQNSFWVKKKELKNGQIQIDIEDNEKEYRLVFSKFKILQFIQSQKLLNIGKKFSIDLSKSEDFQKIIERFSNDNQLTQKSRDELKWLIHNELISMFD</sequence>
<dbReference type="GeneID" id="5032532"/>
<dbReference type="AlphaFoldDB" id="A0D8I4"/>
<dbReference type="Proteomes" id="UP000000600">
    <property type="component" value="Unassembled WGS sequence"/>
</dbReference>